<evidence type="ECO:0000256" key="4">
    <source>
        <dbReference type="PIRNR" id="PIRNR006707"/>
    </source>
</evidence>
<reference evidence="5" key="1">
    <citation type="submission" date="2023-06" db="EMBL/GenBank/DDBJ databases">
        <title>Comparative genomics of Bacillaceae isolates and their secondary metabolite potential.</title>
        <authorList>
            <person name="Song L."/>
            <person name="Nielsen L.J."/>
            <person name="Mohite O."/>
            <person name="Xu X."/>
            <person name="Weber T."/>
            <person name="Kovacs A.T."/>
        </authorList>
    </citation>
    <scope>NUCLEOTIDE SEQUENCE</scope>
    <source>
        <strain evidence="5">G1S1</strain>
    </source>
</reference>
<dbReference type="PANTHER" id="PTHR38465:SF1">
    <property type="entry name" value="HTH-TYPE TRANSCRIPTIONAL REGULATOR MJ1563-RELATED"/>
    <property type="match status" value="1"/>
</dbReference>
<dbReference type="Gene3D" id="1.10.10.10">
    <property type="entry name" value="Winged helix-like DNA-binding domain superfamily/Winged helix DNA-binding domain"/>
    <property type="match status" value="1"/>
</dbReference>
<evidence type="ECO:0000256" key="2">
    <source>
        <dbReference type="ARBA" id="ARBA00023125"/>
    </source>
</evidence>
<dbReference type="InterPro" id="IPR026282">
    <property type="entry name" value="MJ1563"/>
</dbReference>
<evidence type="ECO:0000313" key="6">
    <source>
        <dbReference type="Proteomes" id="UP001238973"/>
    </source>
</evidence>
<dbReference type="PIRSF" id="PIRSF006707">
    <property type="entry name" value="MJ1563"/>
    <property type="match status" value="1"/>
</dbReference>
<dbReference type="PANTHER" id="PTHR38465">
    <property type="entry name" value="HTH-TYPE TRANSCRIPTIONAL REGULATOR MJ1563-RELATED"/>
    <property type="match status" value="1"/>
</dbReference>
<evidence type="ECO:0000256" key="1">
    <source>
        <dbReference type="ARBA" id="ARBA00023015"/>
    </source>
</evidence>
<dbReference type="AlphaFoldDB" id="A0AAJ1QHY3"/>
<keyword evidence="1 4" id="KW-0805">Transcription regulation</keyword>
<gene>
    <name evidence="5" type="ORF">QUF85_00045</name>
</gene>
<dbReference type="NCBIfam" id="NF047500">
    <property type="entry name" value="choline_R_CudC"/>
    <property type="match status" value="1"/>
</dbReference>
<accession>A0AAJ1QHY3</accession>
<dbReference type="InterPro" id="IPR036388">
    <property type="entry name" value="WH-like_DNA-bd_sf"/>
</dbReference>
<keyword evidence="2 4" id="KW-0238">DNA-binding</keyword>
<evidence type="ECO:0000256" key="3">
    <source>
        <dbReference type="ARBA" id="ARBA00023163"/>
    </source>
</evidence>
<dbReference type="RefSeq" id="WP_289347996.1">
    <property type="nucleotide sequence ID" value="NZ_JAUCFI010000001.1"/>
</dbReference>
<dbReference type="InterPro" id="IPR052362">
    <property type="entry name" value="HTH-GbsR_regulator"/>
</dbReference>
<dbReference type="GO" id="GO:0003677">
    <property type="term" value="F:DNA binding"/>
    <property type="evidence" value="ECO:0007669"/>
    <property type="project" value="UniProtKB-UniRule"/>
</dbReference>
<dbReference type="Proteomes" id="UP001238973">
    <property type="component" value="Unassembled WGS sequence"/>
</dbReference>
<sequence length="191" mass="22321">MVERACVYMEEQKDHIEILEEAESLVIDAIAETMDLYGVTHSIGRLYGVLYFSEEPMTLNQMSKSLGMSKPSMSTGIHSLVDIEMVQKVWRKGERKDLYKAEKDFFVSFLSFFCKKWDRELSVNMQAIEKATEKLNSLLDNPDVPDAIQQKARKDLQQLQDSTQYYLWLKKLVHAFRSKELFKMIEEIDCD</sequence>
<organism evidence="5 6">
    <name type="scientific">Peribacillus frigoritolerans</name>
    <dbReference type="NCBI Taxonomy" id="450367"/>
    <lineage>
        <taxon>Bacteria</taxon>
        <taxon>Bacillati</taxon>
        <taxon>Bacillota</taxon>
        <taxon>Bacilli</taxon>
        <taxon>Bacillales</taxon>
        <taxon>Bacillaceae</taxon>
        <taxon>Peribacillus</taxon>
    </lineage>
</organism>
<comment type="caution">
    <text evidence="5">The sequence shown here is derived from an EMBL/GenBank/DDBJ whole genome shotgun (WGS) entry which is preliminary data.</text>
</comment>
<evidence type="ECO:0000313" key="5">
    <source>
        <dbReference type="EMBL" id="MDM5281776.1"/>
    </source>
</evidence>
<dbReference type="SUPFAM" id="SSF46785">
    <property type="entry name" value="Winged helix' DNA-binding domain"/>
    <property type="match status" value="1"/>
</dbReference>
<proteinExistence type="inferred from homology"/>
<protein>
    <recommendedName>
        <fullName evidence="4">HTH-type transcriptional regulator</fullName>
    </recommendedName>
</protein>
<comment type="similarity">
    <text evidence="4">Belongs to the GbsR family.</text>
</comment>
<keyword evidence="3 4" id="KW-0804">Transcription</keyword>
<name>A0AAJ1QHY3_9BACI</name>
<dbReference type="EMBL" id="JAUCFI010000001">
    <property type="protein sequence ID" value="MDM5281776.1"/>
    <property type="molecule type" value="Genomic_DNA"/>
</dbReference>
<dbReference type="InterPro" id="IPR036390">
    <property type="entry name" value="WH_DNA-bd_sf"/>
</dbReference>